<dbReference type="Pfam" id="PF22818">
    <property type="entry name" value="ApeI-like"/>
    <property type="match status" value="1"/>
</dbReference>
<dbReference type="SUPFAM" id="SSF54637">
    <property type="entry name" value="Thioesterase/thiol ester dehydrase-isomerase"/>
    <property type="match status" value="1"/>
</dbReference>
<reference evidence="2 3" key="1">
    <citation type="submission" date="2024-07" db="EMBL/GenBank/DDBJ databases">
        <title>Uliginosibacterium paludis KCTC:42655.</title>
        <authorList>
            <person name="Kim M.K."/>
        </authorList>
    </citation>
    <scope>NUCLEOTIDE SEQUENCE [LARGE SCALE GENOMIC DNA]</scope>
    <source>
        <strain evidence="2 3">KCTC 42655</strain>
    </source>
</reference>
<accession>A0ABV2CMZ9</accession>
<organism evidence="2 3">
    <name type="scientific">Uliginosibacterium paludis</name>
    <dbReference type="NCBI Taxonomy" id="1615952"/>
    <lineage>
        <taxon>Bacteria</taxon>
        <taxon>Pseudomonadati</taxon>
        <taxon>Pseudomonadota</taxon>
        <taxon>Betaproteobacteria</taxon>
        <taxon>Rhodocyclales</taxon>
        <taxon>Zoogloeaceae</taxon>
        <taxon>Uliginosibacterium</taxon>
    </lineage>
</organism>
<dbReference type="Gene3D" id="3.10.129.10">
    <property type="entry name" value="Hotdog Thioesterase"/>
    <property type="match status" value="1"/>
</dbReference>
<dbReference type="Proteomes" id="UP001548590">
    <property type="component" value="Unassembled WGS sequence"/>
</dbReference>
<name>A0ABV2CMZ9_9RHOO</name>
<dbReference type="InterPro" id="IPR029069">
    <property type="entry name" value="HotDog_dom_sf"/>
</dbReference>
<proteinExistence type="predicted"/>
<evidence type="ECO:0000313" key="3">
    <source>
        <dbReference type="Proteomes" id="UP001548590"/>
    </source>
</evidence>
<protein>
    <recommendedName>
        <fullName evidence="1">ApeI dehydratase-like domain-containing protein</fullName>
    </recommendedName>
</protein>
<comment type="caution">
    <text evidence="2">The sequence shown here is derived from an EMBL/GenBank/DDBJ whole genome shotgun (WGS) entry which is preliminary data.</text>
</comment>
<evidence type="ECO:0000259" key="1">
    <source>
        <dbReference type="Pfam" id="PF22818"/>
    </source>
</evidence>
<sequence length="98" mass="10399">MPRLELPIAANHPALAGHFPGRPVVPGVLLLDQAQLLIEAHCGQPCCGLAMAKFSSPATPADALTLDFTPTDETVRFEIRAGERLVASGRFRLGRIAA</sequence>
<feature type="domain" description="ApeI dehydratase-like" evidence="1">
    <location>
        <begin position="4"/>
        <end position="90"/>
    </location>
</feature>
<evidence type="ECO:0000313" key="2">
    <source>
        <dbReference type="EMBL" id="MET1489284.1"/>
    </source>
</evidence>
<keyword evidence="3" id="KW-1185">Reference proteome</keyword>
<dbReference type="InterPro" id="IPR054545">
    <property type="entry name" value="ApeI-like"/>
</dbReference>
<dbReference type="RefSeq" id="WP_345924531.1">
    <property type="nucleotide sequence ID" value="NZ_JBDIVF010000001.1"/>
</dbReference>
<dbReference type="EMBL" id="JBEWLZ010000002">
    <property type="protein sequence ID" value="MET1489284.1"/>
    <property type="molecule type" value="Genomic_DNA"/>
</dbReference>
<gene>
    <name evidence="2" type="ORF">ABVT11_05565</name>
</gene>